<proteinExistence type="predicted"/>
<feature type="repeat" description="ANK" evidence="1">
    <location>
        <begin position="108"/>
        <end position="140"/>
    </location>
</feature>
<dbReference type="PANTHER" id="PTHR46224">
    <property type="entry name" value="ANKYRIN REPEAT FAMILY PROTEIN"/>
    <property type="match status" value="1"/>
</dbReference>
<dbReference type="EMBL" id="WNKQ01000001">
    <property type="protein sequence ID" value="KAF5854687.1"/>
    <property type="molecule type" value="Genomic_DNA"/>
</dbReference>
<dbReference type="InterPro" id="IPR002110">
    <property type="entry name" value="Ankyrin_rpt"/>
</dbReference>
<dbReference type="PROSITE" id="PS50088">
    <property type="entry name" value="ANK_REPEAT"/>
    <property type="match status" value="1"/>
</dbReference>
<evidence type="ECO:0000313" key="2">
    <source>
        <dbReference type="EMBL" id="KAF5854687.1"/>
    </source>
</evidence>
<comment type="caution">
    <text evidence="2">The sequence shown here is derived from an EMBL/GenBank/DDBJ whole genome shotgun (WGS) entry which is preliminary data.</text>
</comment>
<keyword evidence="1" id="KW-0040">ANK repeat</keyword>
<dbReference type="SUPFAM" id="SSF48403">
    <property type="entry name" value="Ankyrin repeat"/>
    <property type="match status" value="1"/>
</dbReference>
<dbReference type="SMART" id="SM00248">
    <property type="entry name" value="ANK"/>
    <property type="match status" value="2"/>
</dbReference>
<organism evidence="2 3">
    <name type="scientific">Cochliobolus sativus</name>
    <name type="common">Common root rot and spot blotch fungus</name>
    <name type="synonym">Bipolaris sorokiniana</name>
    <dbReference type="NCBI Taxonomy" id="45130"/>
    <lineage>
        <taxon>Eukaryota</taxon>
        <taxon>Fungi</taxon>
        <taxon>Dikarya</taxon>
        <taxon>Ascomycota</taxon>
        <taxon>Pezizomycotina</taxon>
        <taxon>Dothideomycetes</taxon>
        <taxon>Pleosporomycetidae</taxon>
        <taxon>Pleosporales</taxon>
        <taxon>Pleosporineae</taxon>
        <taxon>Pleosporaceae</taxon>
        <taxon>Bipolaris</taxon>
    </lineage>
</organism>
<dbReference type="InterPro" id="IPR051616">
    <property type="entry name" value="Cul2-RING_E3_ligase_SR"/>
</dbReference>
<protein>
    <recommendedName>
        <fullName evidence="4">Ankyrin repeat protein</fullName>
    </recommendedName>
</protein>
<dbReference type="AlphaFoldDB" id="A0A8H6E0C5"/>
<accession>A0A8H6E0C5</accession>
<dbReference type="PROSITE" id="PS50297">
    <property type="entry name" value="ANK_REP_REGION"/>
    <property type="match status" value="1"/>
</dbReference>
<name>A0A8H6E0C5_COCSA</name>
<dbReference type="Gene3D" id="1.25.40.20">
    <property type="entry name" value="Ankyrin repeat-containing domain"/>
    <property type="match status" value="1"/>
</dbReference>
<evidence type="ECO:0008006" key="4">
    <source>
        <dbReference type="Google" id="ProtNLM"/>
    </source>
</evidence>
<dbReference type="Proteomes" id="UP000624244">
    <property type="component" value="Unassembled WGS sequence"/>
</dbReference>
<evidence type="ECO:0000256" key="1">
    <source>
        <dbReference type="PROSITE-ProRule" id="PRU00023"/>
    </source>
</evidence>
<evidence type="ECO:0000313" key="3">
    <source>
        <dbReference type="Proteomes" id="UP000624244"/>
    </source>
</evidence>
<reference evidence="2" key="1">
    <citation type="submission" date="2019-11" db="EMBL/GenBank/DDBJ databases">
        <title>Bipolaris sorokiniana Genome sequencing.</title>
        <authorList>
            <person name="Wang H."/>
        </authorList>
    </citation>
    <scope>NUCLEOTIDE SEQUENCE</scope>
</reference>
<dbReference type="Pfam" id="PF12796">
    <property type="entry name" value="Ank_2"/>
    <property type="match status" value="1"/>
</dbReference>
<gene>
    <name evidence="2" type="ORF">GGP41_007371</name>
</gene>
<sequence length="168" mass="18274">MSSYVVYQTATGGMTSAMQVLLDASIGLNYEVERLGSPHGIAILCGKLDLVRFLLTRGADPNNQYAFPPITLLHQTALLQSTSLTRLLVGHGANVQDSKALQGALTTRLSSALHIAVRHDQEAMVEFLLRRGAKQDSLLDFDQATPRELAAARGNPAIMCLFDQYAYL</sequence>
<dbReference type="InterPro" id="IPR036770">
    <property type="entry name" value="Ankyrin_rpt-contain_sf"/>
</dbReference>
<dbReference type="PANTHER" id="PTHR46224:SF64">
    <property type="entry name" value="IQ MOTIF AND ANKYRIN REPEAT DOMAIN-CONTAINING PROTEIN 1"/>
    <property type="match status" value="1"/>
</dbReference>